<keyword evidence="7" id="KW-0456">Lyase</keyword>
<dbReference type="SUPFAM" id="SSF53383">
    <property type="entry name" value="PLP-dependent transferases"/>
    <property type="match status" value="1"/>
</dbReference>
<dbReference type="GO" id="GO:0048472">
    <property type="term" value="F:threonine-phosphate decarboxylase activity"/>
    <property type="evidence" value="ECO:0007669"/>
    <property type="project" value="UniProtKB-EC"/>
</dbReference>
<evidence type="ECO:0000313" key="12">
    <source>
        <dbReference type="Proteomes" id="UP000029622"/>
    </source>
</evidence>
<comment type="function">
    <text evidence="2">Decarboxylates L-threonine-O-3-phosphate to yield (R)-1-amino-2-propanol O-2-phosphate, the precursor for the linkage between the nucleotide loop and the corrin ring in cobalamin.</text>
</comment>
<evidence type="ECO:0000256" key="2">
    <source>
        <dbReference type="ARBA" id="ARBA00003444"/>
    </source>
</evidence>
<dbReference type="RefSeq" id="WP_035163659.1">
    <property type="nucleotide sequence ID" value="NZ_AZTB01000034.1"/>
</dbReference>
<evidence type="ECO:0000256" key="3">
    <source>
        <dbReference type="ARBA" id="ARBA00004953"/>
    </source>
</evidence>
<evidence type="ECO:0000256" key="5">
    <source>
        <dbReference type="ARBA" id="ARBA00022573"/>
    </source>
</evidence>
<evidence type="ECO:0000256" key="4">
    <source>
        <dbReference type="ARBA" id="ARBA00012285"/>
    </source>
</evidence>
<dbReference type="InterPro" id="IPR004838">
    <property type="entry name" value="NHTrfase_class1_PyrdxlP-BS"/>
</dbReference>
<gene>
    <name evidence="11" type="ORF">Y919_07485</name>
</gene>
<evidence type="ECO:0000259" key="10">
    <source>
        <dbReference type="Pfam" id="PF00155"/>
    </source>
</evidence>
<dbReference type="PROSITE" id="PS00105">
    <property type="entry name" value="AA_TRANSFER_CLASS_1"/>
    <property type="match status" value="1"/>
</dbReference>
<dbReference type="GO" id="GO:0030170">
    <property type="term" value="F:pyridoxal phosphate binding"/>
    <property type="evidence" value="ECO:0007669"/>
    <property type="project" value="InterPro"/>
</dbReference>
<dbReference type="EMBL" id="AZTB01000034">
    <property type="protein sequence ID" value="KGG80232.1"/>
    <property type="molecule type" value="Genomic_DNA"/>
</dbReference>
<reference evidence="11 12" key="1">
    <citation type="submission" date="2013-12" db="EMBL/GenBank/DDBJ databases">
        <title>Draft genome sequence of Caloranaerobacter sp. H53214.</title>
        <authorList>
            <person name="Jiang L.J."/>
            <person name="Shao Z.Z."/>
            <person name="Long M.N."/>
        </authorList>
    </citation>
    <scope>NUCLEOTIDE SEQUENCE [LARGE SCALE GENOMIC DNA]</scope>
    <source>
        <strain evidence="11 12">H53214</strain>
    </source>
</reference>
<dbReference type="PANTHER" id="PTHR42885:SF1">
    <property type="entry name" value="THREONINE-PHOSPHATE DECARBOXYLASE"/>
    <property type="match status" value="1"/>
</dbReference>
<name>A0A096BH72_9FIRM</name>
<evidence type="ECO:0000256" key="9">
    <source>
        <dbReference type="ARBA" id="ARBA00048531"/>
    </source>
</evidence>
<dbReference type="Gene3D" id="3.40.640.10">
    <property type="entry name" value="Type I PLP-dependent aspartate aminotransferase-like (Major domain)"/>
    <property type="match status" value="1"/>
</dbReference>
<comment type="catalytic activity">
    <reaction evidence="9">
        <text>O-phospho-L-threonine + H(+) = (R)-1-aminopropan-2-yl phosphate + CO2</text>
        <dbReference type="Rhea" id="RHEA:11492"/>
        <dbReference type="ChEBI" id="CHEBI:15378"/>
        <dbReference type="ChEBI" id="CHEBI:16526"/>
        <dbReference type="ChEBI" id="CHEBI:58563"/>
        <dbReference type="ChEBI" id="CHEBI:58675"/>
        <dbReference type="EC" id="4.1.1.81"/>
    </reaction>
</comment>
<dbReference type="InterPro" id="IPR005860">
    <property type="entry name" value="CobD"/>
</dbReference>
<evidence type="ECO:0000256" key="6">
    <source>
        <dbReference type="ARBA" id="ARBA00022898"/>
    </source>
</evidence>
<proteinExistence type="predicted"/>
<dbReference type="UniPathway" id="UPA00148"/>
<evidence type="ECO:0000256" key="8">
    <source>
        <dbReference type="ARBA" id="ARBA00029996"/>
    </source>
</evidence>
<dbReference type="CDD" id="cd00609">
    <property type="entry name" value="AAT_like"/>
    <property type="match status" value="1"/>
</dbReference>
<dbReference type="NCBIfam" id="TIGR01140">
    <property type="entry name" value="L_thr_O3P_dcar"/>
    <property type="match status" value="1"/>
</dbReference>
<protein>
    <recommendedName>
        <fullName evidence="4">threonine-phosphate decarboxylase</fullName>
        <ecNumber evidence="4">4.1.1.81</ecNumber>
    </recommendedName>
    <alternativeName>
        <fullName evidence="8">L-threonine-O-3-phosphate decarboxylase</fullName>
    </alternativeName>
</protein>
<comment type="pathway">
    <text evidence="3">Cofactor biosynthesis; adenosylcobalamin biosynthesis.</text>
</comment>
<sequence>MNKHGGYYGENKEKVLDFSVNINPLGVTERVKEKLIESINIINRYPEIDGESAKKVLADRLSIEHSEVIIGNGATELIYLFARAFSPKKVVIIQPTFNEYFRAFRLTGSSICNYELTYSNDFKLEVNDLLDYLKEINPNVLVICNPNNPTGYFIRQKELLPVVSYIREIGSYLLLDESFIDFTDEKSYINLIKEFPIFIFRSMTKFYSVPGLRLGYGVANSEIIKKLNEHKEPWTINSFALSIVSTILDDEAFYRESKKWLQDEKNYLYKELKEIRDIDFFNSQTNFILCKVKKGNAYEMREKLMQYNIYIRVCDDFIGLDNTYFRIAIKSHKDNIKLINAIKKVL</sequence>
<dbReference type="Pfam" id="PF00155">
    <property type="entry name" value="Aminotran_1_2"/>
    <property type="match status" value="1"/>
</dbReference>
<dbReference type="InterPro" id="IPR015422">
    <property type="entry name" value="PyrdxlP-dep_Trfase_small"/>
</dbReference>
<dbReference type="InterPro" id="IPR004839">
    <property type="entry name" value="Aminotransferase_I/II_large"/>
</dbReference>
<feature type="domain" description="Aminotransferase class I/classII large" evidence="10">
    <location>
        <begin position="14"/>
        <end position="342"/>
    </location>
</feature>
<dbReference type="GO" id="GO:0009236">
    <property type="term" value="P:cobalamin biosynthetic process"/>
    <property type="evidence" value="ECO:0007669"/>
    <property type="project" value="UniProtKB-UniPathway"/>
</dbReference>
<dbReference type="AlphaFoldDB" id="A0A096BH72"/>
<keyword evidence="5" id="KW-0169">Cobalamin biosynthesis</keyword>
<evidence type="ECO:0000256" key="7">
    <source>
        <dbReference type="ARBA" id="ARBA00023239"/>
    </source>
</evidence>
<comment type="cofactor">
    <cofactor evidence="1">
        <name>pyridoxal 5'-phosphate</name>
        <dbReference type="ChEBI" id="CHEBI:597326"/>
    </cofactor>
</comment>
<dbReference type="InterPro" id="IPR015424">
    <property type="entry name" value="PyrdxlP-dep_Trfase"/>
</dbReference>
<keyword evidence="6" id="KW-0663">Pyridoxal phosphate</keyword>
<dbReference type="Gene3D" id="3.90.1150.10">
    <property type="entry name" value="Aspartate Aminotransferase, domain 1"/>
    <property type="match status" value="1"/>
</dbReference>
<dbReference type="EC" id="4.1.1.81" evidence="4"/>
<dbReference type="PANTHER" id="PTHR42885">
    <property type="entry name" value="HISTIDINOL-PHOSPHATE AMINOTRANSFERASE-RELATED"/>
    <property type="match status" value="1"/>
</dbReference>
<organism evidence="11 12">
    <name type="scientific">Caloranaerobacter azorensis H53214</name>
    <dbReference type="NCBI Taxonomy" id="1156417"/>
    <lineage>
        <taxon>Bacteria</taxon>
        <taxon>Bacillati</taxon>
        <taxon>Bacillota</taxon>
        <taxon>Tissierellia</taxon>
        <taxon>Tissierellales</taxon>
        <taxon>Thermohalobacteraceae</taxon>
        <taxon>Caloranaerobacter</taxon>
    </lineage>
</organism>
<evidence type="ECO:0000313" key="11">
    <source>
        <dbReference type="EMBL" id="KGG80232.1"/>
    </source>
</evidence>
<dbReference type="Proteomes" id="UP000029622">
    <property type="component" value="Unassembled WGS sequence"/>
</dbReference>
<dbReference type="STRING" id="1156417.Y919_07485"/>
<evidence type="ECO:0000256" key="1">
    <source>
        <dbReference type="ARBA" id="ARBA00001933"/>
    </source>
</evidence>
<comment type="caution">
    <text evidence="11">The sequence shown here is derived from an EMBL/GenBank/DDBJ whole genome shotgun (WGS) entry which is preliminary data.</text>
</comment>
<dbReference type="InterPro" id="IPR015421">
    <property type="entry name" value="PyrdxlP-dep_Trfase_major"/>
</dbReference>
<accession>A0A096BH72</accession>